<reference evidence="3 4" key="1">
    <citation type="journal article" date="2009" name="Science">
        <title>Green evolution and dynamic adaptations revealed by genomes of the marine picoeukaryotes Micromonas.</title>
        <authorList>
            <person name="Worden A.Z."/>
            <person name="Lee J.H."/>
            <person name="Mock T."/>
            <person name="Rouze P."/>
            <person name="Simmons M.P."/>
            <person name="Aerts A.L."/>
            <person name="Allen A.E."/>
            <person name="Cuvelier M.L."/>
            <person name="Derelle E."/>
            <person name="Everett M.V."/>
            <person name="Foulon E."/>
            <person name="Grimwood J."/>
            <person name="Gundlach H."/>
            <person name="Henrissat B."/>
            <person name="Napoli C."/>
            <person name="McDonald S.M."/>
            <person name="Parker M.S."/>
            <person name="Rombauts S."/>
            <person name="Salamov A."/>
            <person name="Von Dassow P."/>
            <person name="Badger J.H."/>
            <person name="Coutinho P.M."/>
            <person name="Demir E."/>
            <person name="Dubchak I."/>
            <person name="Gentemann C."/>
            <person name="Eikrem W."/>
            <person name="Gready J.E."/>
            <person name="John U."/>
            <person name="Lanier W."/>
            <person name="Lindquist E.A."/>
            <person name="Lucas S."/>
            <person name="Mayer K.F."/>
            <person name="Moreau H."/>
            <person name="Not F."/>
            <person name="Otillar R."/>
            <person name="Panaud O."/>
            <person name="Pangilinan J."/>
            <person name="Paulsen I."/>
            <person name="Piegu B."/>
            <person name="Poliakov A."/>
            <person name="Robbens S."/>
            <person name="Schmutz J."/>
            <person name="Toulza E."/>
            <person name="Wyss T."/>
            <person name="Zelensky A."/>
            <person name="Zhou K."/>
            <person name="Armbrust E.V."/>
            <person name="Bhattacharya D."/>
            <person name="Goodenough U.W."/>
            <person name="Van de Peer Y."/>
            <person name="Grigoriev I.V."/>
        </authorList>
    </citation>
    <scope>NUCLEOTIDE SEQUENCE [LARGE SCALE GENOMIC DNA]</scope>
    <source>
        <strain evidence="4">RCC299 / NOUM17</strain>
    </source>
</reference>
<feature type="region of interest" description="Disordered" evidence="2">
    <location>
        <begin position="487"/>
        <end position="507"/>
    </location>
</feature>
<feature type="compositionally biased region" description="Basic and acidic residues" evidence="2">
    <location>
        <begin position="498"/>
        <end position="507"/>
    </location>
</feature>
<dbReference type="KEGG" id="mis:MICPUN_61790"/>
<dbReference type="RefSeq" id="XP_002508420.1">
    <property type="nucleotide sequence ID" value="XM_002508374.1"/>
</dbReference>
<dbReference type="OMA" id="GMAISEW"/>
<keyword evidence="1" id="KW-0175">Coiled coil</keyword>
<dbReference type="Proteomes" id="UP000002009">
    <property type="component" value="Chromosome 10"/>
</dbReference>
<feature type="compositionally biased region" description="Basic and acidic residues" evidence="2">
    <location>
        <begin position="1142"/>
        <end position="1159"/>
    </location>
</feature>
<dbReference type="InParanoid" id="C1FI86"/>
<proteinExistence type="predicted"/>
<gene>
    <name evidence="3" type="ORF">MICPUN_61790</name>
</gene>
<organism evidence="3 4">
    <name type="scientific">Micromonas commoda (strain RCC299 / NOUM17 / CCMP2709)</name>
    <name type="common">Picoplanktonic green alga</name>
    <dbReference type="NCBI Taxonomy" id="296587"/>
    <lineage>
        <taxon>Eukaryota</taxon>
        <taxon>Viridiplantae</taxon>
        <taxon>Chlorophyta</taxon>
        <taxon>Mamiellophyceae</taxon>
        <taxon>Mamiellales</taxon>
        <taxon>Mamiellaceae</taxon>
        <taxon>Micromonas</taxon>
    </lineage>
</organism>
<evidence type="ECO:0000256" key="2">
    <source>
        <dbReference type="SAM" id="MobiDB-lite"/>
    </source>
</evidence>
<accession>C1FI86</accession>
<evidence type="ECO:0000313" key="4">
    <source>
        <dbReference type="Proteomes" id="UP000002009"/>
    </source>
</evidence>
<name>C1FI86_MICCC</name>
<dbReference type="EMBL" id="CP001576">
    <property type="protein sequence ID" value="ACO69678.1"/>
    <property type="molecule type" value="Genomic_DNA"/>
</dbReference>
<feature type="region of interest" description="Disordered" evidence="2">
    <location>
        <begin position="1134"/>
        <end position="1165"/>
    </location>
</feature>
<dbReference type="GeneID" id="8246971"/>
<feature type="region of interest" description="Disordered" evidence="2">
    <location>
        <begin position="15"/>
        <end position="55"/>
    </location>
</feature>
<evidence type="ECO:0000256" key="1">
    <source>
        <dbReference type="SAM" id="Coils"/>
    </source>
</evidence>
<feature type="coiled-coil region" evidence="1">
    <location>
        <begin position="1059"/>
        <end position="1093"/>
    </location>
</feature>
<protein>
    <submittedName>
        <fullName evidence="3">Uncharacterized protein</fullName>
    </submittedName>
</protein>
<sequence>MSDAAKLAGEAALSRAFGRVTLRTPPQPSDARQGEGSGSRADDEGSGDACRSPRLPELPDEVIERIIRHALGDDADRWSIGERFRTPPARGQPRPFRQPRGPLRLVCKRWRDTVDAMCEHVEVDRAVMVGDEALCGVIKAMHLKSQLDFMPAESNIETLTLVGSHTEGGELKLGTDGLREALRLLKDSLKSLTIRDTGMALGRILDFVEQTIRDHDAVLKSLTIDGYSRQSRDGTAPFETSMCFPVENRASDMRHLNALLKIGRGLEELHLTNLPCLFLYPHQPTHDLRGQLFLNHAIFIGALQGSSLKSLTLDRVGLHDQAAERIVTALPPTIEAIKLTCQASLRPNPEIPESRWESEYQSQHNRALRNGEPDDYIDNCFTPRRGFQRTWPRLLCERLMKGDYPNLNDVTLPGEYIGASTALHLEEMLKSCAGASPPREFKVTFTTFDAEGIPTIPEAILGRWRIHKSKYVDASLESKELGSITISSMAPDIPGDSENDREPHPTSWSEKRLAVELAHHMAQREAFADGPLYRSNYDLPPKLLFFPVEGDTLEAETLWKPCPKTSVYNEGTMECTYDDEGEPKFIYKPPDGQYLEWSAMRMWTALGHGAPRHAYAAAMRWLLTRPEDASLRKLAARAYLKDWVLIGAFGLVRQIKPDHCMPCGLWEAATAMCSDPDFEDKKIMQLPQFPVIQELLNTAYDLARMLEKRAAANVPNSDFVPDGVYITQAGLRKCSSDPELGRALKWRGYFWPGQDEHAFHRAVMCVLLKHWVTMVFEDEALHPGIIADQVIAEVEDALFTQLIAYDVVSDAINEHFSFHGMFSRKDEGSKSHYKFIDEQGMAISEWEWVKAHYGPGRRWAHSTEGGILCHPIELFFDYLHSGCAWAMYDAIYRSLDYQRMRFEGTNTTLNYASFDRWTETLLHNLHGAPNWIYSALDRPWPEMEAALRIATRVIAGVRNENDLRKPEIDSIALILTGAAQCYPQHPWRLDTFSHDGSSVSSSSEAIKELNDAVEAFFRRRKFAPLPRGTGAHDHRPLIRSWAEWLHAIGSPPPLTIDDARAKHDELAAGNSEYERLEAELASVHARMDKLGGKLRNVRSELRTSAAFHRVPAARYLSEAAEGWVRFKQPLLNSPPRPRLRQAKLDPRRPWTLDSARRDSAGGGVAGRARAAHALRRVPSPLTDVPEEMEELAELDEAAADALRRLFEHCDAAAAYVDDDLDVNGGAGWSRVDDGHGYAERGVLGRGPDTATLATYVHEREVAERCDDGERGGGGVGSIPVESTARRSLGNVLRVLGANEASRRLVDGWLGLLDRAQLARAARRRGEDVDFDVDDALAASVPQLYTGKDVREVSYRDVEGALVRRGGESDRSDDATETRVES</sequence>
<keyword evidence="4" id="KW-1185">Reference proteome</keyword>
<evidence type="ECO:0000313" key="3">
    <source>
        <dbReference type="EMBL" id="ACO69678.1"/>
    </source>
</evidence>